<gene>
    <name evidence="1" type="ORF">EcWSU1_01631</name>
</gene>
<proteinExistence type="predicted"/>
<reference evidence="1 2" key="1">
    <citation type="journal article" date="2011" name="Stand. Genomic Sci.">
        <title>Complete genome of the onion pathogen Enterobacter cloacae EcWSU1.</title>
        <authorList>
            <person name="Humann J.L."/>
            <person name="Wildung M."/>
            <person name="Cheng C.H."/>
            <person name="Lee T."/>
            <person name="Stewart J.E."/>
            <person name="Drew J.C."/>
            <person name="Triplett E.W."/>
            <person name="Main D."/>
            <person name="Schroeder B.K."/>
        </authorList>
    </citation>
    <scope>NUCLEOTIDE SEQUENCE [LARGE SCALE GENOMIC DNA]</scope>
    <source>
        <strain evidence="1 2">EcWSU1</strain>
    </source>
</reference>
<dbReference type="EMBL" id="CP002886">
    <property type="protein sequence ID" value="AEW73070.1"/>
    <property type="molecule type" value="Genomic_DNA"/>
</dbReference>
<evidence type="ECO:0000313" key="2">
    <source>
        <dbReference type="Proteomes" id="UP000007838"/>
    </source>
</evidence>
<protein>
    <submittedName>
        <fullName evidence="1">Uncharacterized protein</fullName>
    </submittedName>
</protein>
<dbReference type="HOGENOM" id="CLU_217547_0_0_6"/>
<dbReference type="AlphaFoldDB" id="G8LIQ8"/>
<name>G8LIQ8_9ENTR</name>
<organism evidence="1 2">
    <name type="scientific">Enterobacter ludwigii</name>
    <dbReference type="NCBI Taxonomy" id="299767"/>
    <lineage>
        <taxon>Bacteria</taxon>
        <taxon>Pseudomonadati</taxon>
        <taxon>Pseudomonadota</taxon>
        <taxon>Gammaproteobacteria</taxon>
        <taxon>Enterobacterales</taxon>
        <taxon>Enterobacteriaceae</taxon>
        <taxon>Enterobacter</taxon>
        <taxon>Enterobacter cloacae complex</taxon>
    </lineage>
</organism>
<accession>G8LIQ8</accession>
<dbReference type="KEGG" id="eec:EcWSU1_01631"/>
<dbReference type="Proteomes" id="UP000007838">
    <property type="component" value="Chromosome"/>
</dbReference>
<sequence>MLTRRYGDEYVCRNILNISPAWLIFIYDVTSK</sequence>
<evidence type="ECO:0000313" key="1">
    <source>
        <dbReference type="EMBL" id="AEW73070.1"/>
    </source>
</evidence>